<keyword evidence="9" id="KW-1185">Reference proteome</keyword>
<dbReference type="EC" id="2.3.1.181" evidence="3"/>
<feature type="region of interest" description="Disordered" evidence="6">
    <location>
        <begin position="278"/>
        <end position="314"/>
    </location>
</feature>
<keyword evidence="5" id="KW-0012">Acyltransferase</keyword>
<dbReference type="NCBIfam" id="TIGR00214">
    <property type="entry name" value="lipB"/>
    <property type="match status" value="1"/>
</dbReference>
<evidence type="ECO:0000313" key="9">
    <source>
        <dbReference type="Proteomes" id="UP000027361"/>
    </source>
</evidence>
<dbReference type="InterPro" id="IPR045864">
    <property type="entry name" value="aa-tRNA-synth_II/BPL/LPL"/>
</dbReference>
<feature type="domain" description="BPL/LPL catalytic" evidence="7">
    <location>
        <begin position="105"/>
        <end position="288"/>
    </location>
</feature>
<dbReference type="PANTHER" id="PTHR10993:SF7">
    <property type="entry name" value="LIPOYLTRANSFERASE 2, MITOCHONDRIAL-RELATED"/>
    <property type="match status" value="1"/>
</dbReference>
<dbReference type="Gene3D" id="3.30.930.10">
    <property type="entry name" value="Bira Bifunctional Protein, Domain 2"/>
    <property type="match status" value="1"/>
</dbReference>
<dbReference type="GeneID" id="25264003"/>
<keyword evidence="4 8" id="KW-0808">Transferase</keyword>
<feature type="compositionally biased region" description="Basic and acidic residues" evidence="6">
    <location>
        <begin position="278"/>
        <end position="304"/>
    </location>
</feature>
<evidence type="ECO:0000256" key="3">
    <source>
        <dbReference type="ARBA" id="ARBA00012334"/>
    </source>
</evidence>
<dbReference type="UniPathway" id="UPA00538">
    <property type="reaction ID" value="UER00592"/>
</dbReference>
<dbReference type="STRING" id="1037660.A0A066WFK5"/>
<dbReference type="GO" id="GO:0009249">
    <property type="term" value="P:protein lipoylation"/>
    <property type="evidence" value="ECO:0007669"/>
    <property type="project" value="InterPro"/>
</dbReference>
<dbReference type="Proteomes" id="UP000027361">
    <property type="component" value="Unassembled WGS sequence"/>
</dbReference>
<dbReference type="AlphaFoldDB" id="A0A066WFK5"/>
<organism evidence="8 9">
    <name type="scientific">Tilletiaria anomala (strain ATCC 24038 / CBS 436.72 / UBC 951)</name>
    <dbReference type="NCBI Taxonomy" id="1037660"/>
    <lineage>
        <taxon>Eukaryota</taxon>
        <taxon>Fungi</taxon>
        <taxon>Dikarya</taxon>
        <taxon>Basidiomycota</taxon>
        <taxon>Ustilaginomycotina</taxon>
        <taxon>Exobasidiomycetes</taxon>
        <taxon>Georgefischeriales</taxon>
        <taxon>Tilletiariaceae</taxon>
        <taxon>Tilletiaria</taxon>
    </lineage>
</organism>
<reference evidence="8 9" key="1">
    <citation type="submission" date="2014-05" db="EMBL/GenBank/DDBJ databases">
        <title>Draft genome sequence of a rare smut relative, Tilletiaria anomala UBC 951.</title>
        <authorList>
            <consortium name="DOE Joint Genome Institute"/>
            <person name="Toome M."/>
            <person name="Kuo A."/>
            <person name="Henrissat B."/>
            <person name="Lipzen A."/>
            <person name="Tritt A."/>
            <person name="Yoshinaga Y."/>
            <person name="Zane M."/>
            <person name="Barry K."/>
            <person name="Grigoriev I.V."/>
            <person name="Spatafora J.W."/>
            <person name="Aimea M.C."/>
        </authorList>
    </citation>
    <scope>NUCLEOTIDE SEQUENCE [LARGE SCALE GENOMIC DNA]</scope>
    <source>
        <strain evidence="8 9">UBC 951</strain>
    </source>
</reference>
<feature type="compositionally biased region" description="Low complexity" evidence="6">
    <location>
        <begin position="86"/>
        <end position="97"/>
    </location>
</feature>
<dbReference type="EMBL" id="JMSN01000017">
    <property type="protein sequence ID" value="KDN51298.1"/>
    <property type="molecule type" value="Genomic_DNA"/>
</dbReference>
<dbReference type="SUPFAM" id="SSF55681">
    <property type="entry name" value="Class II aaRS and biotin synthetases"/>
    <property type="match status" value="1"/>
</dbReference>
<dbReference type="OrthoDB" id="19908at2759"/>
<evidence type="ECO:0000259" key="7">
    <source>
        <dbReference type="PROSITE" id="PS51733"/>
    </source>
</evidence>
<evidence type="ECO:0000256" key="4">
    <source>
        <dbReference type="ARBA" id="ARBA00022679"/>
    </source>
</evidence>
<comment type="pathway">
    <text evidence="1">Protein modification; protein lipoylation via endogenous pathway; protein N(6)-(lipoyl)lysine from octanoyl-[acyl-carrier-protein]: step 1/2.</text>
</comment>
<dbReference type="PANTHER" id="PTHR10993">
    <property type="entry name" value="OCTANOYLTRANSFERASE"/>
    <property type="match status" value="1"/>
</dbReference>
<dbReference type="PROSITE" id="PS51733">
    <property type="entry name" value="BPL_LPL_CATALYTIC"/>
    <property type="match status" value="1"/>
</dbReference>
<dbReference type="Pfam" id="PF21948">
    <property type="entry name" value="LplA-B_cat"/>
    <property type="match status" value="1"/>
</dbReference>
<proteinExistence type="inferred from homology"/>
<dbReference type="GO" id="GO:0033819">
    <property type="term" value="F:lipoyl(octanoyl) transferase activity"/>
    <property type="evidence" value="ECO:0007669"/>
    <property type="project" value="UniProtKB-EC"/>
</dbReference>
<feature type="region of interest" description="Disordered" evidence="6">
    <location>
        <begin position="81"/>
        <end position="100"/>
    </location>
</feature>
<evidence type="ECO:0000256" key="6">
    <source>
        <dbReference type="SAM" id="MobiDB-lite"/>
    </source>
</evidence>
<protein>
    <recommendedName>
        <fullName evidence="3">lipoyl(octanoyl) transferase</fullName>
        <ecNumber evidence="3">2.3.1.181</ecNumber>
    </recommendedName>
</protein>
<dbReference type="RefSeq" id="XP_013244634.1">
    <property type="nucleotide sequence ID" value="XM_013389180.1"/>
</dbReference>
<evidence type="ECO:0000256" key="1">
    <source>
        <dbReference type="ARBA" id="ARBA00004821"/>
    </source>
</evidence>
<gene>
    <name evidence="8" type="ORF">K437DRAFT_254886</name>
</gene>
<evidence type="ECO:0000313" key="8">
    <source>
        <dbReference type="EMBL" id="KDN51298.1"/>
    </source>
</evidence>
<comment type="caution">
    <text evidence="8">The sequence shown here is derived from an EMBL/GenBank/DDBJ whole genome shotgun (WGS) entry which is preliminary data.</text>
</comment>
<comment type="similarity">
    <text evidence="2">Belongs to the LipB family.</text>
</comment>
<accession>A0A066WFK5</accession>
<dbReference type="InterPro" id="IPR004143">
    <property type="entry name" value="BPL_LPL_catalytic"/>
</dbReference>
<dbReference type="PROSITE" id="PS01313">
    <property type="entry name" value="LIPB"/>
    <property type="match status" value="1"/>
</dbReference>
<feature type="compositionally biased region" description="Low complexity" evidence="6">
    <location>
        <begin position="305"/>
        <end position="314"/>
    </location>
</feature>
<evidence type="ECO:0000256" key="2">
    <source>
        <dbReference type="ARBA" id="ARBA00007907"/>
    </source>
</evidence>
<dbReference type="InterPro" id="IPR000544">
    <property type="entry name" value="Octanoyltransferase"/>
</dbReference>
<dbReference type="InParanoid" id="A0A066WFK5"/>
<sequence>MHSALANSARLARPSHLCRSCQFQRRLSQASSIGCSNGQVAPRNAIRPVTWTYIPYQVPYALGLKLQEHLVQRRADARALLREEPSASPAAKQSPSSRLTEATEVATTDIFLLLQHSPVFTEGRRGGEYAQTPEEEAAIAKRFAEIGADYHVTKRGGLITFHGPGQLVGYPILDLSVMNLSTRCYVDKIQTSISNLLHSSPYNLATVPPPEDHTGVWVDTSHKITSIGIQVRHRITSHGFALNVEADVLKWFGWIVACGIKGKGMTCIQREIALRVQREGATRPDRRGGQVDEARKSDLPHEQESPSSPLPSSAGLAVASIGPGVGLVDTPITLGPEAKAVTVESIVSPLVQQFGRTWGREMQQADKSMFHYAADARGLLSKVIVKGKIVQ</sequence>
<dbReference type="InterPro" id="IPR020605">
    <property type="entry name" value="Octanoyltransferase_CS"/>
</dbReference>
<name>A0A066WFK5_TILAU</name>
<dbReference type="HOGENOM" id="CLU_706339_0_0_1"/>
<evidence type="ECO:0000256" key="5">
    <source>
        <dbReference type="ARBA" id="ARBA00023315"/>
    </source>
</evidence>